<sequence>MKISLILTILVLFMFISSRSKSGFGRKITEHFYFQTFFNIVLITVFVSKIIHIRLNLISLISLIILGSLLYLSLPKYLIQLRKRLIK</sequence>
<evidence type="ECO:0000313" key="3">
    <source>
        <dbReference type="Proteomes" id="UP000650994"/>
    </source>
</evidence>
<keyword evidence="1" id="KW-0812">Transmembrane</keyword>
<accession>A0ABQ1TPX6</accession>
<evidence type="ECO:0000313" key="2">
    <source>
        <dbReference type="EMBL" id="GGF00026.1"/>
    </source>
</evidence>
<name>A0ABQ1TPX6_9FLAO</name>
<feature type="transmembrane region" description="Helical" evidence="1">
    <location>
        <begin position="55"/>
        <end position="74"/>
    </location>
</feature>
<gene>
    <name evidence="2" type="ORF">GCM10010984_17030</name>
</gene>
<dbReference type="Proteomes" id="UP000650994">
    <property type="component" value="Unassembled WGS sequence"/>
</dbReference>
<dbReference type="EMBL" id="BMFL01000010">
    <property type="protein sequence ID" value="GGF00026.1"/>
    <property type="molecule type" value="Genomic_DNA"/>
</dbReference>
<keyword evidence="3" id="KW-1185">Reference proteome</keyword>
<feature type="transmembrane region" description="Helical" evidence="1">
    <location>
        <begin position="32"/>
        <end position="48"/>
    </location>
</feature>
<protein>
    <submittedName>
        <fullName evidence="2">Uncharacterized protein</fullName>
    </submittedName>
</protein>
<organism evidence="2 3">
    <name type="scientific">Chishuiella changwenlii</name>
    <dbReference type="NCBI Taxonomy" id="1434701"/>
    <lineage>
        <taxon>Bacteria</taxon>
        <taxon>Pseudomonadati</taxon>
        <taxon>Bacteroidota</taxon>
        <taxon>Flavobacteriia</taxon>
        <taxon>Flavobacteriales</taxon>
        <taxon>Weeksellaceae</taxon>
        <taxon>Chishuiella</taxon>
    </lineage>
</organism>
<keyword evidence="1" id="KW-0472">Membrane</keyword>
<comment type="caution">
    <text evidence="2">The sequence shown here is derived from an EMBL/GenBank/DDBJ whole genome shotgun (WGS) entry which is preliminary data.</text>
</comment>
<reference evidence="3" key="1">
    <citation type="journal article" date="2019" name="Int. J. Syst. Evol. Microbiol.">
        <title>The Global Catalogue of Microorganisms (GCM) 10K type strain sequencing project: providing services to taxonomists for standard genome sequencing and annotation.</title>
        <authorList>
            <consortium name="The Broad Institute Genomics Platform"/>
            <consortium name="The Broad Institute Genome Sequencing Center for Infectious Disease"/>
            <person name="Wu L."/>
            <person name="Ma J."/>
        </authorList>
    </citation>
    <scope>NUCLEOTIDE SEQUENCE [LARGE SCALE GENOMIC DNA]</scope>
    <source>
        <strain evidence="3">CGMCC 1.12707</strain>
    </source>
</reference>
<evidence type="ECO:0000256" key="1">
    <source>
        <dbReference type="SAM" id="Phobius"/>
    </source>
</evidence>
<proteinExistence type="predicted"/>
<keyword evidence="1" id="KW-1133">Transmembrane helix</keyword>